<evidence type="ECO:0000313" key="6">
    <source>
        <dbReference type="Proteomes" id="UP000557392"/>
    </source>
</evidence>
<dbReference type="Pfam" id="PF25023">
    <property type="entry name" value="TEN_YD-shell"/>
    <property type="match status" value="1"/>
</dbReference>
<keyword evidence="6" id="KW-1185">Reference proteome</keyword>
<accession>A0A7W6NYN3</accession>
<dbReference type="InterPro" id="IPR050708">
    <property type="entry name" value="T6SS_VgrG/RHS"/>
</dbReference>
<evidence type="ECO:0000256" key="1">
    <source>
        <dbReference type="ARBA" id="ARBA00022737"/>
    </source>
</evidence>
<dbReference type="EMBL" id="JACIEH010000003">
    <property type="protein sequence ID" value="MBB4099966.1"/>
    <property type="molecule type" value="Genomic_DNA"/>
</dbReference>
<dbReference type="PANTHER" id="PTHR32305">
    <property type="match status" value="1"/>
</dbReference>
<evidence type="ECO:0000256" key="2">
    <source>
        <dbReference type="SAM" id="MobiDB-lite"/>
    </source>
</evidence>
<dbReference type="Pfam" id="PF05593">
    <property type="entry name" value="RHS_repeat"/>
    <property type="match status" value="3"/>
</dbReference>
<dbReference type="Proteomes" id="UP000557392">
    <property type="component" value="Unassembled WGS sequence"/>
</dbReference>
<feature type="signal peptide" evidence="3">
    <location>
        <begin position="1"/>
        <end position="32"/>
    </location>
</feature>
<feature type="chain" id="PRO_5031348965" evidence="3">
    <location>
        <begin position="33"/>
        <end position="1413"/>
    </location>
</feature>
<dbReference type="Gene3D" id="2.180.10.10">
    <property type="entry name" value="RHS repeat-associated core"/>
    <property type="match status" value="3"/>
</dbReference>
<sequence length="1413" mass="147531">MIRKHMTPRARRLGLLCASTILGAGHLVPAMAQTTPPIHVDVDENGVDLVSGNYVTTLTEGAIGSGEGKVAFTRTRNGDGGWADDWTGGVALRTVGGSTVAYVIQGPASDAFAVSGTTYTPLTGSGATLVVNGAGYTYTASDGTKTEFRSLGVGKLSGTYPVQGYACSRYGDFSCSIPVSITKPNGMKFTITYDWAQRCTSGSGPSCTAGISYYRLSKVTSSAGYGFQVNYQSDTTGGTSSAPPTPWYQRTSVAFSNSNQPPASAPTITYLDPVRNFGDYTDPAGRTWRFSASSVPLTGIQRPGAASYSTTISYSGTPSYVSSITIDGLTTNYSRIVSGSIATTTVTDALSNQKIVEADLTKGRVHKITQVLASGNLVTQFDYDTSSRLTEVTYPEGNKVQYAYDGRGNVTSTTLKAKPTVGGADIVTTAKYADSCSNVVTCNSPIWTKDAKLNQTDYTYDPTTGQPTSVTSSAATAGGVQPQTRYSYSSVAGVSMLTGVSACRTTSSCAGGADEVKTTISYNGNLLPSGVSKGSGDGSLTATQTASYDSSGNLLSVDGPLAGSDDTTTFRYDAANNRVGIISPDPDGAGPRLRRAERTTFNSDDQPTLVEVGTVGGTGDGDWAAFSSQQQLATTYDSNGFKTRDDLSAGGTTYNVTQYGYDAAGRLDCTALRMNGATWGSLPGACSLATAGSAGPDRITRKIYDAADRVTRVQTAYGTADQADEIVTAYSGNSKVASVTDGEGNKTSYEYDGFDRLSKTYYPVPAQGAATSSASDYEQLGYDAASNVTSRRLRDGQTITYGYDNLNRVASKVTPNTAYLDWDVVYSYDLLGRLTNATGNGYAVNAFTYDALGRVVNEQNYNAGTLHAYDLAGRETRMTWSDGFHVDYDYNLTGEVTAIRENGATSGAGVLATYGYDDLGRRTSVTRGNGTSTSYGYDAVSRLSSLSQDLGGSAYDFTNGFTYNPAGQIGASTRSNDAYAWTGHYNVDRPYSVNGLNQMTAAGGTPLGYDGRGNLTASGSSSYDYTSENRMSSAPGVTMVYEPAGGQLLQYYTGPSADTRFAWAGSQMAAEYNSTSGTILRRYVWGPGTDEPVVWYEGSGTGDRRWLHADERGSVVAVTDSSGNATGINRYDEYGIPAASNIGRFQYTGQAWMPELGLYYYKARMYSPTLGRFMQTDPIGYGDGLNWYNYVGSDPVNLIDPSGLRDCKPGEVGVAVPSPQYPTPGSVITVTAPMIFCVKFPSQGKGGQGPGPGPGPGPKKPQNNKPHPCPRGARINISPLGASATGAFLYLIGNVSTEAGISIPLESISRLNLRGTQFYASGSFSLLGGLGFFGGAGYSPSVGYSNGPVQSGVSGQHVVAAGAAFGGGGEVSVGTNGSGGSLSGGPDAGVGAYAGYGGKVTATAATPQLGCTP</sequence>
<dbReference type="InterPro" id="IPR006530">
    <property type="entry name" value="YD"/>
</dbReference>
<keyword evidence="1" id="KW-0677">Repeat</keyword>
<evidence type="ECO:0000313" key="5">
    <source>
        <dbReference type="EMBL" id="MBB4099966.1"/>
    </source>
</evidence>
<dbReference type="InterPro" id="IPR056823">
    <property type="entry name" value="TEN-like_YD-shell"/>
</dbReference>
<feature type="region of interest" description="Disordered" evidence="2">
    <location>
        <begin position="1245"/>
        <end position="1271"/>
    </location>
</feature>
<protein>
    <submittedName>
        <fullName evidence="5">RHS repeat-associated protein</fullName>
    </submittedName>
</protein>
<dbReference type="NCBIfam" id="TIGR03696">
    <property type="entry name" value="Rhs_assc_core"/>
    <property type="match status" value="1"/>
</dbReference>
<name>A0A7W6NYN3_9SPHN</name>
<evidence type="ECO:0000256" key="3">
    <source>
        <dbReference type="SAM" id="SignalP"/>
    </source>
</evidence>
<feature type="domain" description="Teneurin-like YD-shell" evidence="4">
    <location>
        <begin position="799"/>
        <end position="956"/>
    </location>
</feature>
<keyword evidence="3" id="KW-0732">Signal</keyword>
<reference evidence="5 6" key="1">
    <citation type="submission" date="2020-08" db="EMBL/GenBank/DDBJ databases">
        <title>Genomic Encyclopedia of Type Strains, Phase IV (KMG-IV): sequencing the most valuable type-strain genomes for metagenomic binning, comparative biology and taxonomic classification.</title>
        <authorList>
            <person name="Goeker M."/>
        </authorList>
    </citation>
    <scope>NUCLEOTIDE SEQUENCE [LARGE SCALE GENOMIC DNA]</scope>
    <source>
        <strain evidence="5 6">DSM 101806</strain>
    </source>
</reference>
<dbReference type="NCBIfam" id="TIGR01643">
    <property type="entry name" value="YD_repeat_2x"/>
    <property type="match status" value="4"/>
</dbReference>
<dbReference type="PANTHER" id="PTHR32305:SF15">
    <property type="entry name" value="PROTEIN RHSA-RELATED"/>
    <property type="match status" value="1"/>
</dbReference>
<dbReference type="RefSeq" id="WP_183999311.1">
    <property type="nucleotide sequence ID" value="NZ_JACIEH010000003.1"/>
</dbReference>
<dbReference type="InterPro" id="IPR022385">
    <property type="entry name" value="Rhs_assc_core"/>
</dbReference>
<organism evidence="5 6">
    <name type="scientific">Sphingomonas kyeonggiensis</name>
    <dbReference type="NCBI Taxonomy" id="1268553"/>
    <lineage>
        <taxon>Bacteria</taxon>
        <taxon>Pseudomonadati</taxon>
        <taxon>Pseudomonadota</taxon>
        <taxon>Alphaproteobacteria</taxon>
        <taxon>Sphingomonadales</taxon>
        <taxon>Sphingomonadaceae</taxon>
        <taxon>Sphingomonas</taxon>
    </lineage>
</organism>
<proteinExistence type="predicted"/>
<comment type="caution">
    <text evidence="5">The sequence shown here is derived from an EMBL/GenBank/DDBJ whole genome shotgun (WGS) entry which is preliminary data.</text>
</comment>
<evidence type="ECO:0000259" key="4">
    <source>
        <dbReference type="Pfam" id="PF25023"/>
    </source>
</evidence>
<dbReference type="InterPro" id="IPR031325">
    <property type="entry name" value="RHS_repeat"/>
</dbReference>
<gene>
    <name evidence="5" type="ORF">GGR46_003538</name>
</gene>